<dbReference type="InterPro" id="IPR025565">
    <property type="entry name" value="DUF4328"/>
</dbReference>
<protein>
    <submittedName>
        <fullName evidence="3">DUF4328 domain-containing protein</fullName>
    </submittedName>
</protein>
<proteinExistence type="predicted"/>
<feature type="transmembrane region" description="Helical" evidence="1">
    <location>
        <begin position="95"/>
        <end position="115"/>
    </location>
</feature>
<keyword evidence="1" id="KW-0472">Membrane</keyword>
<keyword evidence="1" id="KW-1133">Transmembrane helix</keyword>
<sequence length="206" mass="22725">MPSGVAAGAIGVAIAYAVLRVVLALLSLPAASVWSDAAEQGIAYEDVELVAYDWVVVLLVPLTLATYVVGCLWLYQSRTFADAVNPAYHHRLRPVWAWISWFIPVVALWFPYLVVADVRRATARNRLMAGMGLWWACWLVPGVCDQITTQLTGGWLGTLPLTPAVAAYPLFEWLAALLVCVGCWLWVAMIRELTAAQREWEITPVA</sequence>
<accession>A0ABS1LK65</accession>
<evidence type="ECO:0000313" key="3">
    <source>
        <dbReference type="EMBL" id="MBL0886513.1"/>
    </source>
</evidence>
<feature type="transmembrane region" description="Helical" evidence="1">
    <location>
        <begin position="127"/>
        <end position="148"/>
    </location>
</feature>
<dbReference type="Pfam" id="PF14219">
    <property type="entry name" value="DUF4328"/>
    <property type="match status" value="1"/>
</dbReference>
<dbReference type="EMBL" id="JABBYC010000012">
    <property type="protein sequence ID" value="MBL0886513.1"/>
    <property type="molecule type" value="Genomic_DNA"/>
</dbReference>
<dbReference type="Proteomes" id="UP000675409">
    <property type="component" value="Unassembled WGS sequence"/>
</dbReference>
<feature type="transmembrane region" description="Helical" evidence="1">
    <location>
        <begin position="6"/>
        <end position="28"/>
    </location>
</feature>
<evidence type="ECO:0000256" key="1">
    <source>
        <dbReference type="SAM" id="Phobius"/>
    </source>
</evidence>
<keyword evidence="1" id="KW-0812">Transmembrane</keyword>
<feature type="domain" description="DUF4328" evidence="2">
    <location>
        <begin position="57"/>
        <end position="194"/>
    </location>
</feature>
<feature type="transmembrane region" description="Helical" evidence="1">
    <location>
        <begin position="49"/>
        <end position="75"/>
    </location>
</feature>
<reference evidence="3 4" key="1">
    <citation type="journal article" date="2021" name="Arch. Microbiol.">
        <title>Myceligenerans indicum sp. nov., an actinobacterium isolated from mangrove sediment of Sundarbans, India.</title>
        <authorList>
            <person name="Asha K."/>
            <person name="Bhadury P."/>
        </authorList>
    </citation>
    <scope>NUCLEOTIDE SEQUENCE [LARGE SCALE GENOMIC DNA]</scope>
    <source>
        <strain evidence="3 4">I2</strain>
    </source>
</reference>
<organism evidence="3 4">
    <name type="scientific">Myceligenerans indicum</name>
    <dbReference type="NCBI Taxonomy" id="2593663"/>
    <lineage>
        <taxon>Bacteria</taxon>
        <taxon>Bacillati</taxon>
        <taxon>Actinomycetota</taxon>
        <taxon>Actinomycetes</taxon>
        <taxon>Micrococcales</taxon>
        <taxon>Promicromonosporaceae</taxon>
        <taxon>Myceligenerans</taxon>
    </lineage>
</organism>
<gene>
    <name evidence="3" type="ORF">HGK34_09550</name>
</gene>
<dbReference type="RefSeq" id="WP_201846533.1">
    <property type="nucleotide sequence ID" value="NZ_JABBYC010000012.1"/>
</dbReference>
<evidence type="ECO:0000313" key="4">
    <source>
        <dbReference type="Proteomes" id="UP000675409"/>
    </source>
</evidence>
<name>A0ABS1LK65_9MICO</name>
<feature type="transmembrane region" description="Helical" evidence="1">
    <location>
        <begin position="168"/>
        <end position="188"/>
    </location>
</feature>
<comment type="caution">
    <text evidence="3">The sequence shown here is derived from an EMBL/GenBank/DDBJ whole genome shotgun (WGS) entry which is preliminary data.</text>
</comment>
<evidence type="ECO:0000259" key="2">
    <source>
        <dbReference type="Pfam" id="PF14219"/>
    </source>
</evidence>
<keyword evidence="4" id="KW-1185">Reference proteome</keyword>